<dbReference type="eggNOG" id="KOG1662">
    <property type="taxonomic scope" value="Eukaryota"/>
</dbReference>
<keyword evidence="4" id="KW-0375">Hydrogen ion transport</keyword>
<evidence type="ECO:0000256" key="7">
    <source>
        <dbReference type="ARBA" id="ARBA00023310"/>
    </source>
</evidence>
<dbReference type="NCBIfam" id="TIGR01145">
    <property type="entry name" value="ATP_synt_delta"/>
    <property type="match status" value="1"/>
</dbReference>
<sequence>MFRQVARSAAVTARALSTTALRSAEAPVQLFGIEGRYAHALYSAASQKKALDNVEKELDAVKTLMGTNADFADFLKNPVLSRAEKSDIVQEVMKSQKFSETTINFFGALAENNRLAETGGVIDAYKTLMKATRGEVTCKVTSASDLKPAQKKSIEAALSSFVPSSQKVSVTYETEPSLVGGFVVDVGEKHIDLSVRSKVQKYSSLLRESL</sequence>
<evidence type="ECO:0008006" key="10">
    <source>
        <dbReference type="Google" id="ProtNLM"/>
    </source>
</evidence>
<dbReference type="PRINTS" id="PR00125">
    <property type="entry name" value="ATPASEDELTA"/>
</dbReference>
<dbReference type="PANTHER" id="PTHR11910">
    <property type="entry name" value="ATP SYNTHASE DELTA CHAIN"/>
    <property type="match status" value="1"/>
</dbReference>
<evidence type="ECO:0000313" key="8">
    <source>
        <dbReference type="EMBL" id="EDQ90507.1"/>
    </source>
</evidence>
<dbReference type="Pfam" id="PF00213">
    <property type="entry name" value="OSCP"/>
    <property type="match status" value="1"/>
</dbReference>
<accession>A9UW64</accession>
<dbReference type="Gene3D" id="1.10.520.20">
    <property type="entry name" value="N-terminal domain of the delta subunit of the F1F0-ATP synthase"/>
    <property type="match status" value="1"/>
</dbReference>
<evidence type="ECO:0000256" key="6">
    <source>
        <dbReference type="ARBA" id="ARBA00023136"/>
    </source>
</evidence>
<dbReference type="GO" id="GO:0016020">
    <property type="term" value="C:membrane"/>
    <property type="evidence" value="ECO:0007669"/>
    <property type="project" value="UniProtKB-SubCell"/>
</dbReference>
<keyword evidence="3" id="KW-0813">Transport</keyword>
<keyword evidence="7" id="KW-0066">ATP synthesis</keyword>
<evidence type="ECO:0000256" key="4">
    <source>
        <dbReference type="ARBA" id="ARBA00022781"/>
    </source>
</evidence>
<keyword evidence="9" id="KW-1185">Reference proteome</keyword>
<dbReference type="KEGG" id="mbr:MONBRDRAFT_18525"/>
<evidence type="ECO:0000256" key="3">
    <source>
        <dbReference type="ARBA" id="ARBA00022448"/>
    </source>
</evidence>
<dbReference type="RefSeq" id="XP_001744558.1">
    <property type="nucleotide sequence ID" value="XM_001744506.1"/>
</dbReference>
<proteinExistence type="inferred from homology"/>
<evidence type="ECO:0000256" key="2">
    <source>
        <dbReference type="ARBA" id="ARBA00007046"/>
    </source>
</evidence>
<dbReference type="AlphaFoldDB" id="A9UW64"/>
<dbReference type="InterPro" id="IPR026015">
    <property type="entry name" value="ATP_synth_OSCP/delta_N_sf"/>
</dbReference>
<dbReference type="InParanoid" id="A9UW64"/>
<keyword evidence="5" id="KW-0406">Ion transport</keyword>
<protein>
    <recommendedName>
        <fullName evidence="10">ATP synthase subunit 5, mitochondrial</fullName>
    </recommendedName>
</protein>
<name>A9UW64_MONBE</name>
<evidence type="ECO:0000256" key="1">
    <source>
        <dbReference type="ARBA" id="ARBA00004370"/>
    </source>
</evidence>
<comment type="subcellular location">
    <subcellularLocation>
        <location evidence="1">Membrane</location>
    </subcellularLocation>
</comment>
<keyword evidence="6" id="KW-0472">Membrane</keyword>
<dbReference type="Proteomes" id="UP000001357">
    <property type="component" value="Unassembled WGS sequence"/>
</dbReference>
<dbReference type="STRING" id="81824.A9UW64"/>
<dbReference type="HAMAP" id="MF_01416">
    <property type="entry name" value="ATP_synth_delta_bact"/>
    <property type="match status" value="1"/>
</dbReference>
<dbReference type="OMA" id="MVDNIQD"/>
<gene>
    <name evidence="8" type="ORF">MONBRDRAFT_18525</name>
</gene>
<dbReference type="SUPFAM" id="SSF47928">
    <property type="entry name" value="N-terminal domain of the delta subunit of the F1F0-ATP synthase"/>
    <property type="match status" value="1"/>
</dbReference>
<dbReference type="GeneID" id="5889980"/>
<dbReference type="InterPro" id="IPR000711">
    <property type="entry name" value="ATPase_OSCP/dsu"/>
</dbReference>
<reference evidence="8 9" key="1">
    <citation type="journal article" date="2008" name="Nature">
        <title>The genome of the choanoflagellate Monosiga brevicollis and the origin of metazoans.</title>
        <authorList>
            <consortium name="JGI Sequencing"/>
            <person name="King N."/>
            <person name="Westbrook M.J."/>
            <person name="Young S.L."/>
            <person name="Kuo A."/>
            <person name="Abedin M."/>
            <person name="Chapman J."/>
            <person name="Fairclough S."/>
            <person name="Hellsten U."/>
            <person name="Isogai Y."/>
            <person name="Letunic I."/>
            <person name="Marr M."/>
            <person name="Pincus D."/>
            <person name="Putnam N."/>
            <person name="Rokas A."/>
            <person name="Wright K.J."/>
            <person name="Zuzow R."/>
            <person name="Dirks W."/>
            <person name="Good M."/>
            <person name="Goodstein D."/>
            <person name="Lemons D."/>
            <person name="Li W."/>
            <person name="Lyons J.B."/>
            <person name="Morris A."/>
            <person name="Nichols S."/>
            <person name="Richter D.J."/>
            <person name="Salamov A."/>
            <person name="Bork P."/>
            <person name="Lim W.A."/>
            <person name="Manning G."/>
            <person name="Miller W.T."/>
            <person name="McGinnis W."/>
            <person name="Shapiro H."/>
            <person name="Tjian R."/>
            <person name="Grigoriev I.V."/>
            <person name="Rokhsar D."/>
        </authorList>
    </citation>
    <scope>NUCLEOTIDE SEQUENCE [LARGE SCALE GENOMIC DNA]</scope>
    <source>
        <strain evidence="9">MX1 / ATCC 50154</strain>
    </source>
</reference>
<dbReference type="GO" id="GO:0046933">
    <property type="term" value="F:proton-transporting ATP synthase activity, rotational mechanism"/>
    <property type="evidence" value="ECO:0007669"/>
    <property type="project" value="InterPro"/>
</dbReference>
<evidence type="ECO:0000313" key="9">
    <source>
        <dbReference type="Proteomes" id="UP000001357"/>
    </source>
</evidence>
<evidence type="ECO:0000256" key="5">
    <source>
        <dbReference type="ARBA" id="ARBA00023065"/>
    </source>
</evidence>
<dbReference type="FunCoup" id="A9UW64">
    <property type="interactions" value="1077"/>
</dbReference>
<comment type="similarity">
    <text evidence="2">Belongs to the ATPase delta chain family.</text>
</comment>
<dbReference type="GO" id="GO:0005739">
    <property type="term" value="C:mitochondrion"/>
    <property type="evidence" value="ECO:0007669"/>
    <property type="project" value="GOC"/>
</dbReference>
<dbReference type="GO" id="GO:0042776">
    <property type="term" value="P:proton motive force-driven mitochondrial ATP synthesis"/>
    <property type="evidence" value="ECO:0000318"/>
    <property type="project" value="GO_Central"/>
</dbReference>
<dbReference type="EMBL" id="CH991547">
    <property type="protein sequence ID" value="EDQ90507.1"/>
    <property type="molecule type" value="Genomic_DNA"/>
</dbReference>
<organism evidence="8 9">
    <name type="scientific">Monosiga brevicollis</name>
    <name type="common">Choanoflagellate</name>
    <dbReference type="NCBI Taxonomy" id="81824"/>
    <lineage>
        <taxon>Eukaryota</taxon>
        <taxon>Choanoflagellata</taxon>
        <taxon>Craspedida</taxon>
        <taxon>Salpingoecidae</taxon>
        <taxon>Monosiga</taxon>
    </lineage>
</organism>